<dbReference type="Gene3D" id="2.60.40.1120">
    <property type="entry name" value="Carboxypeptidase-like, regulatory domain"/>
    <property type="match status" value="1"/>
</dbReference>
<name>A0A9X3B762_9BACT</name>
<evidence type="ECO:0000259" key="1">
    <source>
        <dbReference type="Pfam" id="PF12866"/>
    </source>
</evidence>
<reference evidence="3" key="2">
    <citation type="submission" date="2023-04" db="EMBL/GenBank/DDBJ databases">
        <title>Paracnuella aquatica gen. nov., sp. nov., a member of the family Chitinophagaceae isolated from a hot spring.</title>
        <authorList>
            <person name="Wang C."/>
        </authorList>
    </citation>
    <scope>NUCLEOTIDE SEQUENCE</scope>
    <source>
        <strain evidence="3">LB-8</strain>
    </source>
</reference>
<dbReference type="EMBL" id="JAOTIF010000003">
    <property type="protein sequence ID" value="MCU7548870.1"/>
    <property type="molecule type" value="Genomic_DNA"/>
</dbReference>
<dbReference type="Pfam" id="PF18003">
    <property type="entry name" value="DUF3823_C"/>
    <property type="match status" value="1"/>
</dbReference>
<dbReference type="RefSeq" id="WP_279296315.1">
    <property type="nucleotide sequence ID" value="NZ_JAOTIF010000003.1"/>
</dbReference>
<dbReference type="InterPro" id="IPR041186">
    <property type="entry name" value="DUF3823_C"/>
</dbReference>
<feature type="domain" description="DUF3823" evidence="2">
    <location>
        <begin position="119"/>
        <end position="241"/>
    </location>
</feature>
<accession>A0A9X3B762</accession>
<dbReference type="PROSITE" id="PS51257">
    <property type="entry name" value="PROKAR_LIPOPROTEIN"/>
    <property type="match status" value="1"/>
</dbReference>
<sequence>MRNKFFSLLSAAILLFSAGCKKDNYEAPKSVLSGRVVFQKQAVNVRSNAVQLELWQYGYKLLGKIPVYIAQDGTFSAELFDGNYKLVRLAGGPWSNGTDSIDVKVDGATTLDVPVDPYYMVGNESFTFNKADTTIRAIFKVSQLSSAKAIEKISLNMGLTQIVDLTNRIPITGDDFNPPSDISQPITLTLSVNPDRYPDQQGLNRAELRRQLSMALTKKYGYLRVGVKAAGVAERTYTPVKMITLQ</sequence>
<dbReference type="Pfam" id="PF12866">
    <property type="entry name" value="DUF3823"/>
    <property type="match status" value="1"/>
</dbReference>
<comment type="caution">
    <text evidence="3">The sequence shown here is derived from an EMBL/GenBank/DDBJ whole genome shotgun (WGS) entry which is preliminary data.</text>
</comment>
<reference evidence="3" key="1">
    <citation type="submission" date="2022-09" db="EMBL/GenBank/DDBJ databases">
        <authorList>
            <person name="Yuan C."/>
            <person name="Ke Z."/>
        </authorList>
    </citation>
    <scope>NUCLEOTIDE SEQUENCE</scope>
    <source>
        <strain evidence="3">LB-8</strain>
    </source>
</reference>
<dbReference type="Proteomes" id="UP001155483">
    <property type="component" value="Unassembled WGS sequence"/>
</dbReference>
<dbReference type="AlphaFoldDB" id="A0A9X3B762"/>
<evidence type="ECO:0000259" key="2">
    <source>
        <dbReference type="Pfam" id="PF18003"/>
    </source>
</evidence>
<protein>
    <submittedName>
        <fullName evidence="3">DUF3823 domain-containing protein</fullName>
    </submittedName>
</protein>
<evidence type="ECO:0000313" key="3">
    <source>
        <dbReference type="EMBL" id="MCU7548870.1"/>
    </source>
</evidence>
<dbReference type="InterPro" id="IPR024278">
    <property type="entry name" value="DUF3823_N"/>
</dbReference>
<proteinExistence type="predicted"/>
<gene>
    <name evidence="3" type="ORF">OCK74_07055</name>
</gene>
<keyword evidence="4" id="KW-1185">Reference proteome</keyword>
<dbReference type="Gene3D" id="2.60.40.2060">
    <property type="match status" value="1"/>
</dbReference>
<organism evidence="3 4">
    <name type="scientific">Paraflavisolibacter caeni</name>
    <dbReference type="NCBI Taxonomy" id="2982496"/>
    <lineage>
        <taxon>Bacteria</taxon>
        <taxon>Pseudomonadati</taxon>
        <taxon>Bacteroidota</taxon>
        <taxon>Chitinophagia</taxon>
        <taxon>Chitinophagales</taxon>
        <taxon>Chitinophagaceae</taxon>
        <taxon>Paraflavisolibacter</taxon>
    </lineage>
</organism>
<feature type="domain" description="DUF3823" evidence="1">
    <location>
        <begin position="30"/>
        <end position="115"/>
    </location>
</feature>
<evidence type="ECO:0000313" key="4">
    <source>
        <dbReference type="Proteomes" id="UP001155483"/>
    </source>
</evidence>